<dbReference type="Proteomes" id="UP000045039">
    <property type="component" value="Unassembled WGS sequence"/>
</dbReference>
<dbReference type="AlphaFoldDB" id="A0A9P1VUV7"/>
<dbReference type="EMBL" id="CVVU01000155">
    <property type="protein sequence ID" value="CRO74442.1"/>
    <property type="molecule type" value="Genomic_DNA"/>
</dbReference>
<gene>
    <name evidence="1" type="ORF">PAERUG_P19_London_7_VIM_2_05_10_02405</name>
</gene>
<evidence type="ECO:0000313" key="1">
    <source>
        <dbReference type="EMBL" id="CRO74442.1"/>
    </source>
</evidence>
<evidence type="ECO:0000313" key="2">
    <source>
        <dbReference type="Proteomes" id="UP000045039"/>
    </source>
</evidence>
<comment type="caution">
    <text evidence="1">The sequence shown here is derived from an EMBL/GenBank/DDBJ whole genome shotgun (WGS) entry which is preliminary data.</text>
</comment>
<dbReference type="RefSeq" id="WP_025297379.1">
    <property type="nucleotide sequence ID" value="NZ_JBPQYW010000028.1"/>
</dbReference>
<sequence length="419" mass="46797">MSMEMNKALVEQAGGDERAAFELFVRKHCGMPAHIAVNWDAKFTNDAWEGWKARAALEPSPVQAEQAEGAHVPDEVFAGVFAEWWEEEGQYCRAGGGDYERTFAFQAWRHLYPLLLQARAALAQPSPAQAEAERPEVVARVVHSNPVVLGQCGPLNANDELMTVAQHAASVARWAEMFNRVEQQRDAAMARVAELEAHCVRLGQGGAERYWENRWRDADARLQELEKQEPVATVAKVPGEDWNSLDFHRDLQDMQPGTKLYTAPVAQAQHSVPEISGIGRDAEHPRAVVLYLRNEPSEEDMRAIQNFLRAISADVLTQAQHSMPKAWLDVQAERRRQITAEGWTPDHDDLYCAAELPRAAAAYILSGANDEAPAIWPFSAKWWKPRDARANYMRAGALILAEIERLDRAAAAGKEVGHE</sequence>
<reference evidence="2" key="1">
    <citation type="submission" date="2015-06" db="EMBL/GenBank/DDBJ databases">
        <authorList>
            <person name="Radhakrishnan Rajesh"/>
            <person name="Underwood Anthony"/>
            <person name="Al-Shahib Ali"/>
        </authorList>
    </citation>
    <scope>NUCLEOTIDE SEQUENCE [LARGE SCALE GENOMIC DNA]</scope>
    <source>
        <strain evidence="2">P19_London_7_VIM_2_05_10</strain>
    </source>
</reference>
<proteinExistence type="predicted"/>
<name>A0A9P1VUV7_PSEAI</name>
<organism evidence="1 2">
    <name type="scientific">Pseudomonas aeruginosa</name>
    <dbReference type="NCBI Taxonomy" id="287"/>
    <lineage>
        <taxon>Bacteria</taxon>
        <taxon>Pseudomonadati</taxon>
        <taxon>Pseudomonadota</taxon>
        <taxon>Gammaproteobacteria</taxon>
        <taxon>Pseudomonadales</taxon>
        <taxon>Pseudomonadaceae</taxon>
        <taxon>Pseudomonas</taxon>
    </lineage>
</organism>
<accession>A0A9P1VUV7</accession>
<protein>
    <submittedName>
        <fullName evidence="1">Uncharacterized protein</fullName>
    </submittedName>
</protein>